<organism evidence="1 2">
    <name type="scientific">Rhododendron molle</name>
    <name type="common">Chinese azalea</name>
    <name type="synonym">Azalea mollis</name>
    <dbReference type="NCBI Taxonomy" id="49168"/>
    <lineage>
        <taxon>Eukaryota</taxon>
        <taxon>Viridiplantae</taxon>
        <taxon>Streptophyta</taxon>
        <taxon>Embryophyta</taxon>
        <taxon>Tracheophyta</taxon>
        <taxon>Spermatophyta</taxon>
        <taxon>Magnoliopsida</taxon>
        <taxon>eudicotyledons</taxon>
        <taxon>Gunneridae</taxon>
        <taxon>Pentapetalae</taxon>
        <taxon>asterids</taxon>
        <taxon>Ericales</taxon>
        <taxon>Ericaceae</taxon>
        <taxon>Ericoideae</taxon>
        <taxon>Rhodoreae</taxon>
        <taxon>Rhododendron</taxon>
    </lineage>
</organism>
<evidence type="ECO:0000313" key="2">
    <source>
        <dbReference type="Proteomes" id="UP001062846"/>
    </source>
</evidence>
<evidence type="ECO:0000313" key="1">
    <source>
        <dbReference type="EMBL" id="KAI8527908.1"/>
    </source>
</evidence>
<dbReference type="EMBL" id="CM046399">
    <property type="protein sequence ID" value="KAI8527908.1"/>
    <property type="molecule type" value="Genomic_DNA"/>
</dbReference>
<keyword evidence="2" id="KW-1185">Reference proteome</keyword>
<sequence>MTKSAWRKISAPACYSAVYQNTYMMRTTCHMNIQIWIQRIEIFISCYQNMYRCVLNADKLKQLLPMAAMVKFNINITDPTATIDAVVFPEVAEQIYGITANNITIDTPDSLSPELLDKLAEPKKCSITLKAYMYNYAGIAQCRFNVHSMTDKTALEALQSSHQHLSLPPTIPDNKEKLGASSPSDKTTEGNASKKPKLN</sequence>
<comment type="caution">
    <text evidence="1">The sequence shown here is derived from an EMBL/GenBank/DDBJ whole genome shotgun (WGS) entry which is preliminary data.</text>
</comment>
<gene>
    <name evidence="1" type="ORF">RHMOL_Rhmol12G0110300</name>
</gene>
<name>A0ACC0LIC1_RHOML</name>
<reference evidence="1" key="1">
    <citation type="submission" date="2022-02" db="EMBL/GenBank/DDBJ databases">
        <title>Plant Genome Project.</title>
        <authorList>
            <person name="Zhang R.-G."/>
        </authorList>
    </citation>
    <scope>NUCLEOTIDE SEQUENCE</scope>
    <source>
        <strain evidence="1">AT1</strain>
    </source>
</reference>
<protein>
    <submittedName>
        <fullName evidence="1">Uncharacterized protein</fullName>
    </submittedName>
</protein>
<accession>A0ACC0LIC1</accession>
<proteinExistence type="predicted"/>
<dbReference type="Proteomes" id="UP001062846">
    <property type="component" value="Chromosome 12"/>
</dbReference>